<keyword evidence="2" id="KW-1185">Reference proteome</keyword>
<evidence type="ECO:0000313" key="2">
    <source>
        <dbReference type="Proteomes" id="UP001050975"/>
    </source>
</evidence>
<dbReference type="Proteomes" id="UP001050975">
    <property type="component" value="Unassembled WGS sequence"/>
</dbReference>
<organism evidence="1 2">
    <name type="scientific">Microseira wollei NIES-4236</name>
    <dbReference type="NCBI Taxonomy" id="2530354"/>
    <lineage>
        <taxon>Bacteria</taxon>
        <taxon>Bacillati</taxon>
        <taxon>Cyanobacteriota</taxon>
        <taxon>Cyanophyceae</taxon>
        <taxon>Oscillatoriophycideae</taxon>
        <taxon>Aerosakkonematales</taxon>
        <taxon>Aerosakkonemataceae</taxon>
        <taxon>Microseira</taxon>
    </lineage>
</organism>
<dbReference type="EMBL" id="BLAY01000092">
    <property type="protein sequence ID" value="GET40482.1"/>
    <property type="molecule type" value="Genomic_DNA"/>
</dbReference>
<sequence>MPKSKYAKKRWRLTKDGKERFNHALFVEGIQNLSDHALAATLGCSRDTIAAIRNEKFAGNRGPLENLFIKLKLTLTDEDCVEVIDDNPPNPSTYKIYKTS</sequence>
<proteinExistence type="predicted"/>
<protein>
    <recommendedName>
        <fullName evidence="3">HTH cro/C1-type domain-containing protein</fullName>
    </recommendedName>
</protein>
<evidence type="ECO:0008006" key="3">
    <source>
        <dbReference type="Google" id="ProtNLM"/>
    </source>
</evidence>
<gene>
    <name evidence="1" type="ORF">MiSe_52910</name>
</gene>
<name>A0AAV3XLS8_9CYAN</name>
<dbReference type="RefSeq" id="WP_226586334.1">
    <property type="nucleotide sequence ID" value="NZ_BLAY01000092.1"/>
</dbReference>
<comment type="caution">
    <text evidence="1">The sequence shown here is derived from an EMBL/GenBank/DDBJ whole genome shotgun (WGS) entry which is preliminary data.</text>
</comment>
<accession>A0AAV3XLS8</accession>
<dbReference type="AlphaFoldDB" id="A0AAV3XLS8"/>
<reference evidence="1" key="1">
    <citation type="submission" date="2019-10" db="EMBL/GenBank/DDBJ databases">
        <title>Draft genome sequece of Microseira wollei NIES-4236.</title>
        <authorList>
            <person name="Yamaguchi H."/>
            <person name="Suzuki S."/>
            <person name="Kawachi M."/>
        </authorList>
    </citation>
    <scope>NUCLEOTIDE SEQUENCE</scope>
    <source>
        <strain evidence="1">NIES-4236</strain>
    </source>
</reference>
<evidence type="ECO:0000313" key="1">
    <source>
        <dbReference type="EMBL" id="GET40482.1"/>
    </source>
</evidence>